<comment type="similarity">
    <text evidence="2">Belongs to the Gfo/Idh/MocA family. Glycosyl hydrolase 109 subfamily.</text>
</comment>
<dbReference type="Gene3D" id="3.40.50.720">
    <property type="entry name" value="NAD(P)-binding Rossmann-like Domain"/>
    <property type="match status" value="1"/>
</dbReference>
<dbReference type="PANTHER" id="PTHR43818:SF1">
    <property type="entry name" value="GLYCOSYL HYDROLASE FAMILY 109 PROTEIN"/>
    <property type="match status" value="1"/>
</dbReference>
<dbReference type="InterPro" id="IPR006311">
    <property type="entry name" value="TAT_signal"/>
</dbReference>
<evidence type="ECO:0000256" key="4">
    <source>
        <dbReference type="ARBA" id="ARBA00023027"/>
    </source>
</evidence>
<dbReference type="InterPro" id="IPR000683">
    <property type="entry name" value="Gfo/Idh/MocA-like_OxRdtase_N"/>
</dbReference>
<keyword evidence="5" id="KW-0326">Glycosidase</keyword>
<feature type="domain" description="Glycosyl hydrolase 109 C-terminal" evidence="7">
    <location>
        <begin position="196"/>
        <end position="370"/>
    </location>
</feature>
<evidence type="ECO:0000313" key="8">
    <source>
        <dbReference type="EMBL" id="BDS06099.1"/>
    </source>
</evidence>
<dbReference type="Gene3D" id="3.30.360.10">
    <property type="entry name" value="Dihydrodipicolinate Reductase, domain 2"/>
    <property type="match status" value="1"/>
</dbReference>
<protein>
    <submittedName>
        <fullName evidence="8">Alpha-N-acetylgalactosaminidase</fullName>
    </submittedName>
</protein>
<reference evidence="8" key="1">
    <citation type="submission" date="2024-07" db="EMBL/GenBank/DDBJ databases">
        <title>Complete genome sequence of Verrucomicrobiaceae bacterium NT6N.</title>
        <authorList>
            <person name="Huang C."/>
            <person name="Takami H."/>
            <person name="Hamasaki K."/>
        </authorList>
    </citation>
    <scope>NUCLEOTIDE SEQUENCE</scope>
    <source>
        <strain evidence="8">NT6N</strain>
    </source>
</reference>
<evidence type="ECO:0000259" key="6">
    <source>
        <dbReference type="Pfam" id="PF01408"/>
    </source>
</evidence>
<dbReference type="Pfam" id="PF01408">
    <property type="entry name" value="GFO_IDH_MocA"/>
    <property type="match status" value="1"/>
</dbReference>
<gene>
    <name evidence="8" type="primary">nagA_1</name>
    <name evidence="8" type="ORF">NT6N_11390</name>
</gene>
<dbReference type="Pfam" id="PF21252">
    <property type="entry name" value="Glyco_hydro_109_C"/>
    <property type="match status" value="1"/>
</dbReference>
<dbReference type="AlphaFoldDB" id="A0AAT9FJB8"/>
<name>A0AAT9FJB8_9BACT</name>
<organism evidence="8">
    <name type="scientific">Oceaniferula spumae</name>
    <dbReference type="NCBI Taxonomy" id="2979115"/>
    <lineage>
        <taxon>Bacteria</taxon>
        <taxon>Pseudomonadati</taxon>
        <taxon>Verrucomicrobiota</taxon>
        <taxon>Verrucomicrobiia</taxon>
        <taxon>Verrucomicrobiales</taxon>
        <taxon>Verrucomicrobiaceae</taxon>
        <taxon>Oceaniferula</taxon>
    </lineage>
</organism>
<evidence type="ECO:0000259" key="7">
    <source>
        <dbReference type="Pfam" id="PF21252"/>
    </source>
</evidence>
<evidence type="ECO:0000256" key="2">
    <source>
        <dbReference type="ARBA" id="ARBA00009329"/>
    </source>
</evidence>
<feature type="domain" description="Gfo/Idh/MocA-like oxidoreductase N-terminal" evidence="6">
    <location>
        <begin position="55"/>
        <end position="185"/>
    </location>
</feature>
<dbReference type="GO" id="GO:0016798">
    <property type="term" value="F:hydrolase activity, acting on glycosyl bonds"/>
    <property type="evidence" value="ECO:0007669"/>
    <property type="project" value="UniProtKB-KW"/>
</dbReference>
<sequence length="469" mass="52125">MNDDNNSRRKFLKTLGGVGAGLTAVNAFANQPNTPSRLSGAQYMGDFVAPKLDTIKVAIIGCGARGGTHYNHVSAFEGTEFVGICDLYPDLTERAKKKVLANGNGERHKNVKLYSGDKHAYKKMLAETKPDLVYVVTPWEWHAPMAIDAMNAGAHVCVEVPLTTSIEECWQVIDTSEKTKKHCMMLENVNYGRDELMFLNMCRQNVFGELLHGEAAYIHELRGQMGHVQKGRGTGSWRTYHWAKENGNLYPTHGLGPVAQYMNIGRGDDNFRRIVSFSSPAKNHALYAKKNFKPDSKLNEIEYKGGDMNTSIIKTHMGRTIMVQWDESSPRPYTRHNLIQGTKGIGAGFPTRIALEGGVPGGAKNHHGWAQGDGLKEMYAKYDHPLYTRMADVAKKMGGHGGMDAIMNFRVIECLRKGQPLDQNVYEGCLWSAVTPLTRKSVAEDGMPQDFPDFTRGMWKSTKPLPIVS</sequence>
<dbReference type="GO" id="GO:0000166">
    <property type="term" value="F:nucleotide binding"/>
    <property type="evidence" value="ECO:0007669"/>
    <property type="project" value="InterPro"/>
</dbReference>
<evidence type="ECO:0000256" key="1">
    <source>
        <dbReference type="ARBA" id="ARBA00001911"/>
    </source>
</evidence>
<dbReference type="SUPFAM" id="SSF51735">
    <property type="entry name" value="NAD(P)-binding Rossmann-fold domains"/>
    <property type="match status" value="1"/>
</dbReference>
<dbReference type="PANTHER" id="PTHR43818">
    <property type="entry name" value="BCDNA.GH03377"/>
    <property type="match status" value="1"/>
</dbReference>
<evidence type="ECO:0000256" key="3">
    <source>
        <dbReference type="ARBA" id="ARBA00022801"/>
    </source>
</evidence>
<dbReference type="InterPro" id="IPR036291">
    <property type="entry name" value="NAD(P)-bd_dom_sf"/>
</dbReference>
<keyword evidence="3" id="KW-0378">Hydrolase</keyword>
<dbReference type="KEGG" id="osu:NT6N_11390"/>
<dbReference type="InterPro" id="IPR049303">
    <property type="entry name" value="Glyco_hydro_109_C"/>
</dbReference>
<proteinExistence type="inferred from homology"/>
<dbReference type="InterPro" id="IPR050463">
    <property type="entry name" value="Gfo/Idh/MocA_oxidrdct_glycsds"/>
</dbReference>
<comment type="cofactor">
    <cofactor evidence="1">
        <name>NAD(+)</name>
        <dbReference type="ChEBI" id="CHEBI:57540"/>
    </cofactor>
</comment>
<accession>A0AAT9FJB8</accession>
<keyword evidence="4" id="KW-0520">NAD</keyword>
<dbReference type="PROSITE" id="PS51318">
    <property type="entry name" value="TAT"/>
    <property type="match status" value="1"/>
</dbReference>
<evidence type="ECO:0000256" key="5">
    <source>
        <dbReference type="ARBA" id="ARBA00023295"/>
    </source>
</evidence>
<dbReference type="EMBL" id="AP026866">
    <property type="protein sequence ID" value="BDS06099.1"/>
    <property type="molecule type" value="Genomic_DNA"/>
</dbReference>